<protein>
    <recommendedName>
        <fullName evidence="2">Secretion system C-terminal sorting domain-containing protein</fullName>
    </recommendedName>
</protein>
<evidence type="ECO:0000313" key="3">
    <source>
        <dbReference type="EMBL" id="RAW00737.1"/>
    </source>
</evidence>
<dbReference type="Proteomes" id="UP000251889">
    <property type="component" value="Unassembled WGS sequence"/>
</dbReference>
<proteinExistence type="predicted"/>
<keyword evidence="4" id="KW-1185">Reference proteome</keyword>
<dbReference type="OrthoDB" id="9773411at2"/>
<feature type="signal peptide" evidence="1">
    <location>
        <begin position="1"/>
        <end position="22"/>
    </location>
</feature>
<dbReference type="AlphaFoldDB" id="A0A364Y252"/>
<feature type="domain" description="Secretion system C-terminal sorting" evidence="2">
    <location>
        <begin position="44"/>
        <end position="109"/>
    </location>
</feature>
<sequence>MRLLRNFTAAVIAILLCFELFAQDRTTPQETQSETVDLAKSVQLFPNPAIEFVHIRVDRLNSADVKLTLHNIIGNQVAVETDIVDEHELRVKVKDLATGYYLIAVRDEKLNFRGTYKFLKR</sequence>
<evidence type="ECO:0000256" key="1">
    <source>
        <dbReference type="SAM" id="SignalP"/>
    </source>
</evidence>
<dbReference type="NCBIfam" id="TIGR04183">
    <property type="entry name" value="Por_Secre_tail"/>
    <property type="match status" value="1"/>
</dbReference>
<keyword evidence="1" id="KW-0732">Signal</keyword>
<feature type="chain" id="PRO_5016991700" description="Secretion system C-terminal sorting domain-containing protein" evidence="1">
    <location>
        <begin position="23"/>
        <end position="121"/>
    </location>
</feature>
<dbReference type="InterPro" id="IPR026444">
    <property type="entry name" value="Secre_tail"/>
</dbReference>
<reference evidence="3 4" key="1">
    <citation type="submission" date="2018-06" db="EMBL/GenBank/DDBJ databases">
        <title>Chryseolinea flavus sp. nov., a member of the phylum Bacteroidetes isolated from soil.</title>
        <authorList>
            <person name="Li Y."/>
            <person name="Wang J."/>
        </authorList>
    </citation>
    <scope>NUCLEOTIDE SEQUENCE [LARGE SCALE GENOMIC DNA]</scope>
    <source>
        <strain evidence="3 4">SDU1-6</strain>
    </source>
</reference>
<gene>
    <name evidence="3" type="ORF">DQQ10_14255</name>
</gene>
<organism evidence="3 4">
    <name type="scientific">Pseudochryseolinea flava</name>
    <dbReference type="NCBI Taxonomy" id="2059302"/>
    <lineage>
        <taxon>Bacteria</taxon>
        <taxon>Pseudomonadati</taxon>
        <taxon>Bacteroidota</taxon>
        <taxon>Cytophagia</taxon>
        <taxon>Cytophagales</taxon>
        <taxon>Fulvivirgaceae</taxon>
        <taxon>Pseudochryseolinea</taxon>
    </lineage>
</organism>
<comment type="caution">
    <text evidence="3">The sequence shown here is derived from an EMBL/GenBank/DDBJ whole genome shotgun (WGS) entry which is preliminary data.</text>
</comment>
<evidence type="ECO:0000313" key="4">
    <source>
        <dbReference type="Proteomes" id="UP000251889"/>
    </source>
</evidence>
<dbReference type="Pfam" id="PF18962">
    <property type="entry name" value="Por_Secre_tail"/>
    <property type="match status" value="1"/>
</dbReference>
<name>A0A364Y252_9BACT</name>
<dbReference type="RefSeq" id="WP_112747538.1">
    <property type="nucleotide sequence ID" value="NZ_QMFY01000006.1"/>
</dbReference>
<dbReference type="EMBL" id="QMFY01000006">
    <property type="protein sequence ID" value="RAW00737.1"/>
    <property type="molecule type" value="Genomic_DNA"/>
</dbReference>
<evidence type="ECO:0000259" key="2">
    <source>
        <dbReference type="Pfam" id="PF18962"/>
    </source>
</evidence>
<accession>A0A364Y252</accession>